<evidence type="ECO:0000313" key="3">
    <source>
        <dbReference type="EMBL" id="TPX47325.1"/>
    </source>
</evidence>
<organism evidence="3 4">
    <name type="scientific">Synchytrium endobioticum</name>
    <dbReference type="NCBI Taxonomy" id="286115"/>
    <lineage>
        <taxon>Eukaryota</taxon>
        <taxon>Fungi</taxon>
        <taxon>Fungi incertae sedis</taxon>
        <taxon>Chytridiomycota</taxon>
        <taxon>Chytridiomycota incertae sedis</taxon>
        <taxon>Chytridiomycetes</taxon>
        <taxon>Synchytriales</taxon>
        <taxon>Synchytriaceae</taxon>
        <taxon>Synchytrium</taxon>
    </lineage>
</organism>
<dbReference type="VEuPathDB" id="FungiDB:SeMB42_g05222"/>
<evidence type="ECO:0000313" key="4">
    <source>
        <dbReference type="Proteomes" id="UP000320475"/>
    </source>
</evidence>
<evidence type="ECO:0000256" key="2">
    <source>
        <dbReference type="SAM" id="MobiDB-lite"/>
    </source>
</evidence>
<dbReference type="EMBL" id="QEAM01000080">
    <property type="protein sequence ID" value="TPX47325.1"/>
    <property type="molecule type" value="Genomic_DNA"/>
</dbReference>
<accession>A0A507D7J1</accession>
<name>A0A507D7J1_9FUNG</name>
<dbReference type="AlphaFoldDB" id="A0A507D7J1"/>
<feature type="region of interest" description="Disordered" evidence="2">
    <location>
        <begin position="339"/>
        <end position="360"/>
    </location>
</feature>
<sequence length="429" mass="48446">MSSTIYYACPLCYSLFDTKHLLLRHLVSVCQCPLSERTCATCGKIQPNYYWAAFHEGHEDLHVFDGKIPCSVLNCRVFSESRESFEIHYQTTHPYVMIDTSDADVWLKAQAVPDQDEEEEDEKDIDDDPEDIIMSGQQLIPLLGHISITFAVAVGSATICEIDLAFFSEQVYEELEPYFSQEACKLTFQRTLVKTICFPAGTAAIVSHPGWPWRIFAQSKIPCPFPNMRAHVQWNVVIVRRDVMEYHESTEDEPIIQTQAIELSTDYRYLQEHLSIVKGIRQAKNADSIGNASELENHIRKQNEEIEEKCLDEANELDSLELDETQGQKLLGFLNNLSSSKTEEQPSAPPISHHSRRKSARLDYKSGLSVGTTAGYSSLEWMGMVVRKLAQSCWDTCSRITCVLLGNSSYTRVEANAPPSRCTEHGSAS</sequence>
<proteinExistence type="predicted"/>
<reference evidence="3 4" key="1">
    <citation type="journal article" date="2019" name="Sci. Rep.">
        <title>Comparative genomics of chytrid fungi reveal insights into the obligate biotrophic and pathogenic lifestyle of Synchytrium endobioticum.</title>
        <authorList>
            <person name="van de Vossenberg B.T.L.H."/>
            <person name="Warris S."/>
            <person name="Nguyen H.D.T."/>
            <person name="van Gent-Pelzer M.P.E."/>
            <person name="Joly D.L."/>
            <person name="van de Geest H.C."/>
            <person name="Bonants P.J.M."/>
            <person name="Smith D.S."/>
            <person name="Levesque C.A."/>
            <person name="van der Lee T.A.J."/>
        </authorList>
    </citation>
    <scope>NUCLEOTIDE SEQUENCE [LARGE SCALE GENOMIC DNA]</scope>
    <source>
        <strain evidence="3 4">LEV6574</strain>
    </source>
</reference>
<gene>
    <name evidence="3" type="ORF">SeLEV6574_g02741</name>
</gene>
<comment type="caution">
    <text evidence="3">The sequence shown here is derived from an EMBL/GenBank/DDBJ whole genome shotgun (WGS) entry which is preliminary data.</text>
</comment>
<keyword evidence="1" id="KW-0175">Coiled coil</keyword>
<evidence type="ECO:0000256" key="1">
    <source>
        <dbReference type="SAM" id="Coils"/>
    </source>
</evidence>
<feature type="coiled-coil region" evidence="1">
    <location>
        <begin position="292"/>
        <end position="323"/>
    </location>
</feature>
<dbReference type="Proteomes" id="UP000320475">
    <property type="component" value="Unassembled WGS sequence"/>
</dbReference>
<protein>
    <submittedName>
        <fullName evidence="3">Uncharacterized protein</fullName>
    </submittedName>
</protein>